<protein>
    <submittedName>
        <fullName evidence="3">Pyridine nucleotide-disulfide oxidoreductase</fullName>
    </submittedName>
</protein>
<dbReference type="GO" id="GO:0016491">
    <property type="term" value="F:oxidoreductase activity"/>
    <property type="evidence" value="ECO:0007669"/>
    <property type="project" value="UniProtKB-KW"/>
</dbReference>
<dbReference type="InterPro" id="IPR036188">
    <property type="entry name" value="FAD/NAD-bd_sf"/>
</dbReference>
<sequence>MKQCEVLVIGGGPAGLSAAISAAKAGAQVTVVETNAKAGGQLVKQTHKFFGSKEHRAGIRGIDIVKQLIEECGELGVEMMLNSTVAGIYQGKTVAVDVQKSLTEHELVRIQAQRIVISTGAAENAIRFPGWTLPGVMGAGAIQTMCNYHRVMPGKKLLMIGSGSVGLIVCYQLMQAGAEIVGIVEALPQINGYAVHASKLAREGVPIYTGYTITQALGDDHVTGAVIAKVNPDWSTVPGSEITLDTDMIACGVGLKPLIGMAHMAGCELVFDKALGGWAPCHNRHMESTVPGIYVAGDTTGLEEASTAIEEGTLCGIAAAESLGHLDAGTAEKWIDEAWGRLGRLRTGHKGEDRVNAKNKQLARYAEYTERRN</sequence>
<dbReference type="AlphaFoldDB" id="A0A810QL96"/>
<dbReference type="InterPro" id="IPR023753">
    <property type="entry name" value="FAD/NAD-binding_dom"/>
</dbReference>
<name>A0A810QL96_9FIRM</name>
<dbReference type="EMBL" id="AP023420">
    <property type="protein sequence ID" value="BCK85093.1"/>
    <property type="molecule type" value="Genomic_DNA"/>
</dbReference>
<evidence type="ECO:0000256" key="1">
    <source>
        <dbReference type="ARBA" id="ARBA00023002"/>
    </source>
</evidence>
<reference evidence="3" key="1">
    <citation type="submission" date="2020-09" db="EMBL/GenBank/DDBJ databases">
        <title>New species isolated from human feces.</title>
        <authorList>
            <person name="Kitahara M."/>
            <person name="Shigeno Y."/>
            <person name="Shime M."/>
            <person name="Matsumoto Y."/>
            <person name="Nakamura S."/>
            <person name="Motooka D."/>
            <person name="Fukuoka S."/>
            <person name="Nishikawa H."/>
            <person name="Benno Y."/>
        </authorList>
    </citation>
    <scope>NUCLEOTIDE SEQUENCE</scope>
    <source>
        <strain evidence="3">MM59</strain>
    </source>
</reference>
<dbReference type="PANTHER" id="PTHR42949">
    <property type="entry name" value="ANAEROBIC GLYCEROL-3-PHOSPHATE DEHYDROGENASE SUBUNIT B"/>
    <property type="match status" value="1"/>
</dbReference>
<organism evidence="3 4">
    <name type="scientific">Pusillibacter faecalis</name>
    <dbReference type="NCBI Taxonomy" id="2714358"/>
    <lineage>
        <taxon>Bacteria</taxon>
        <taxon>Bacillati</taxon>
        <taxon>Bacillota</taxon>
        <taxon>Clostridia</taxon>
        <taxon>Eubacteriales</taxon>
        <taxon>Oscillospiraceae</taxon>
        <taxon>Pusillibacter</taxon>
    </lineage>
</organism>
<dbReference type="PANTHER" id="PTHR42949:SF3">
    <property type="entry name" value="ANAEROBIC GLYCEROL-3-PHOSPHATE DEHYDROGENASE SUBUNIT B"/>
    <property type="match status" value="1"/>
</dbReference>
<evidence type="ECO:0000313" key="4">
    <source>
        <dbReference type="Proteomes" id="UP000679848"/>
    </source>
</evidence>
<dbReference type="Pfam" id="PF07992">
    <property type="entry name" value="Pyr_redox_2"/>
    <property type="match status" value="1"/>
</dbReference>
<dbReference type="PRINTS" id="PR00411">
    <property type="entry name" value="PNDRDTASEI"/>
</dbReference>
<dbReference type="Proteomes" id="UP000679848">
    <property type="component" value="Chromosome"/>
</dbReference>
<dbReference type="PRINTS" id="PR00368">
    <property type="entry name" value="FADPNR"/>
</dbReference>
<dbReference type="InterPro" id="IPR051691">
    <property type="entry name" value="Metab_Enz_Cyan_OpOx_G3PDH"/>
</dbReference>
<dbReference type="SUPFAM" id="SSF51905">
    <property type="entry name" value="FAD/NAD(P)-binding domain"/>
    <property type="match status" value="1"/>
</dbReference>
<proteinExistence type="predicted"/>
<feature type="domain" description="FAD/NAD(P)-binding" evidence="2">
    <location>
        <begin position="5"/>
        <end position="312"/>
    </location>
</feature>
<gene>
    <name evidence="3" type="ORF">MM59RIKEN_24120</name>
</gene>
<keyword evidence="4" id="KW-1185">Reference proteome</keyword>
<dbReference type="RefSeq" id="WP_213543377.1">
    <property type="nucleotide sequence ID" value="NZ_AP023420.1"/>
</dbReference>
<evidence type="ECO:0000313" key="3">
    <source>
        <dbReference type="EMBL" id="BCK85093.1"/>
    </source>
</evidence>
<keyword evidence="1" id="KW-0560">Oxidoreductase</keyword>
<evidence type="ECO:0000259" key="2">
    <source>
        <dbReference type="Pfam" id="PF07992"/>
    </source>
</evidence>
<dbReference type="KEGG" id="pfaa:MM59RIKEN_24120"/>
<dbReference type="Gene3D" id="3.50.50.60">
    <property type="entry name" value="FAD/NAD(P)-binding domain"/>
    <property type="match status" value="2"/>
</dbReference>
<accession>A0A810QL96</accession>